<reference evidence="2 3" key="1">
    <citation type="journal article" date="2020" name="BMC Genomics">
        <title>Intraspecific diversification of the crop wild relative Brassica cretica Lam. using demographic model selection.</title>
        <authorList>
            <person name="Kioukis A."/>
            <person name="Michalopoulou V.A."/>
            <person name="Briers L."/>
            <person name="Pirintsos S."/>
            <person name="Studholme D.J."/>
            <person name="Pavlidis P."/>
            <person name="Sarris P.F."/>
        </authorList>
    </citation>
    <scope>NUCLEOTIDE SEQUENCE [LARGE SCALE GENOMIC DNA]</scope>
    <source>
        <strain evidence="3">cv. PFS-1207/04</strain>
    </source>
</reference>
<evidence type="ECO:0000313" key="2">
    <source>
        <dbReference type="EMBL" id="KAF3529134.1"/>
    </source>
</evidence>
<comment type="caution">
    <text evidence="2">The sequence shown here is derived from an EMBL/GenBank/DDBJ whole genome shotgun (WGS) entry which is preliminary data.</text>
</comment>
<name>A0ABQ7B9D1_BRACR</name>
<feature type="transmembrane region" description="Helical" evidence="1">
    <location>
        <begin position="250"/>
        <end position="276"/>
    </location>
</feature>
<accession>A0ABQ7B9D1</accession>
<feature type="transmembrane region" description="Helical" evidence="1">
    <location>
        <begin position="219"/>
        <end position="238"/>
    </location>
</feature>
<keyword evidence="1" id="KW-1133">Transmembrane helix</keyword>
<evidence type="ECO:0000313" key="3">
    <source>
        <dbReference type="Proteomes" id="UP000266723"/>
    </source>
</evidence>
<sequence>MEIVDENDPLFGVIPESHLGLDPLSGKHKIAKEVLEGMRAYLAVPEGPEKIARMERVRKSIEDLGNDPIGQKTMLMLEPAPTITTNLDKGKGFVFNFSQQKEVGYKPDKLMTSAIDAGNRVLQSGKVVTSKPNLKVQSGSSQPEFLVEGSTGYSAGFFETSASETAPKKPKARRRPGTLKKAVLDSPREKKKKKVQWVDLMGKELAEILKKMMSDMMEIRAVFALFCDQLSLVFFLLGDKAMVKGKEACWRLMLISVGFVALAMESIYIELVNLFLIQIQMLNLVICTVPSSSAF</sequence>
<evidence type="ECO:0000256" key="1">
    <source>
        <dbReference type="SAM" id="Phobius"/>
    </source>
</evidence>
<dbReference type="Proteomes" id="UP000266723">
    <property type="component" value="Unassembled WGS sequence"/>
</dbReference>
<proteinExistence type="predicted"/>
<keyword evidence="3" id="KW-1185">Reference proteome</keyword>
<keyword evidence="1" id="KW-0812">Transmembrane</keyword>
<dbReference type="EMBL" id="QGKV02001507">
    <property type="protein sequence ID" value="KAF3529134.1"/>
    <property type="molecule type" value="Genomic_DNA"/>
</dbReference>
<gene>
    <name evidence="2" type="ORF">DY000_02043230</name>
</gene>
<protein>
    <submittedName>
        <fullName evidence="2">Uncharacterized protein</fullName>
    </submittedName>
</protein>
<organism evidence="2 3">
    <name type="scientific">Brassica cretica</name>
    <name type="common">Mustard</name>
    <dbReference type="NCBI Taxonomy" id="69181"/>
    <lineage>
        <taxon>Eukaryota</taxon>
        <taxon>Viridiplantae</taxon>
        <taxon>Streptophyta</taxon>
        <taxon>Embryophyta</taxon>
        <taxon>Tracheophyta</taxon>
        <taxon>Spermatophyta</taxon>
        <taxon>Magnoliopsida</taxon>
        <taxon>eudicotyledons</taxon>
        <taxon>Gunneridae</taxon>
        <taxon>Pentapetalae</taxon>
        <taxon>rosids</taxon>
        <taxon>malvids</taxon>
        <taxon>Brassicales</taxon>
        <taxon>Brassicaceae</taxon>
        <taxon>Brassiceae</taxon>
        <taxon>Brassica</taxon>
    </lineage>
</organism>
<keyword evidence="1" id="KW-0472">Membrane</keyword>